<dbReference type="AlphaFoldDB" id="A9USU8"/>
<dbReference type="SUPFAM" id="SSF48371">
    <property type="entry name" value="ARM repeat"/>
    <property type="match status" value="1"/>
</dbReference>
<reference evidence="2 3" key="1">
    <citation type="journal article" date="2008" name="Nature">
        <title>The genome of the choanoflagellate Monosiga brevicollis and the origin of metazoans.</title>
        <authorList>
            <consortium name="JGI Sequencing"/>
            <person name="King N."/>
            <person name="Westbrook M.J."/>
            <person name="Young S.L."/>
            <person name="Kuo A."/>
            <person name="Abedin M."/>
            <person name="Chapman J."/>
            <person name="Fairclough S."/>
            <person name="Hellsten U."/>
            <person name="Isogai Y."/>
            <person name="Letunic I."/>
            <person name="Marr M."/>
            <person name="Pincus D."/>
            <person name="Putnam N."/>
            <person name="Rokas A."/>
            <person name="Wright K.J."/>
            <person name="Zuzow R."/>
            <person name="Dirks W."/>
            <person name="Good M."/>
            <person name="Goodstein D."/>
            <person name="Lemons D."/>
            <person name="Li W."/>
            <person name="Lyons J.B."/>
            <person name="Morris A."/>
            <person name="Nichols S."/>
            <person name="Richter D.J."/>
            <person name="Salamov A."/>
            <person name="Bork P."/>
            <person name="Lim W.A."/>
            <person name="Manning G."/>
            <person name="Miller W.T."/>
            <person name="McGinnis W."/>
            <person name="Shapiro H."/>
            <person name="Tjian R."/>
            <person name="Grigoriev I.V."/>
            <person name="Rokhsar D."/>
        </authorList>
    </citation>
    <scope>NUCLEOTIDE SEQUENCE [LARGE SCALE GENOMIC DNA]</scope>
    <source>
        <strain evidence="3">MX1 / ATCC 50154</strain>
    </source>
</reference>
<evidence type="ECO:0008006" key="4">
    <source>
        <dbReference type="Google" id="ProtNLM"/>
    </source>
</evidence>
<gene>
    <name evidence="2" type="ORF">MONBRDRAFT_31281</name>
</gene>
<sequence>MPSIDDMAASSKRCTLDYAGGGIELEKHISPTSFAIDTSHIIPEHILGFDRAYRILRCEPLSSLSLTLSRSLSLSLPPSPSLSLPLSPSPSLSLPLFDLLYRLTSLKIQDSDVQWSRLEAVFLLLKSDLATNPTRDLGKVFTTLKAVLQRCSEELVEGALEHLAELLPLVQKDFVSSTLFAFAVVQSRAVESALRDAYREFIVACVPHLNTEASSKKAIALATENAWLTNFVEDRVFAAKLFAALSLKFHLDETAMDVIRGLLGDEAPIVRVAALKAMANSIEHDLDLLTEQSILDARLIALLDRIRDVHPLVRATAVKTYAVLLDTLPETIWAFTPERLLGYYTRPVENAVRETNAYLALLISLNASVAPCSFGFLLPPSYYESTANVASADRKKVLEVFAKLAQHGSHASDTAYWAAHNFPAMLSACIIDMRASRQPAHHPLLQCFRSLVNSNNVAVRRKMAASLPEVINMLRPSLLNTSSVLECICRLIDDVDLDMLSYASCIPDIGARLLFGATLINVGLICLCRVLSPIAQNFDRIVQSFAWKHSSRPASSDSNHAHSAAINAHHTVEMPIEFLVSVSKSLARMLPAWRTLKRMAEHCERQRQHSTAWLRHHLAEHECCYQRMLFVNVAMEATRHFSIAFFKQHFVGSLLSLALDPVLNVRRSAIPRLLTIKKRLRLPLDRELVKRLDTVAENLLDCPPITKHPKAWSAYALPFQAELDAFQVPISWDVDQLVDDVAEENAREQDEESVALTHESPIPVHSARRPKKSSVPNNGNRRSSLNPMGQGRGEERMHRSSQSSEDGLHHRCVSIRHRDGVAPRNQPQQRQRHNFNCLASS</sequence>
<dbReference type="InterPro" id="IPR039918">
    <property type="entry name" value="PPP4R4"/>
</dbReference>
<evidence type="ECO:0000313" key="2">
    <source>
        <dbReference type="EMBL" id="EDQ92167.1"/>
    </source>
</evidence>
<dbReference type="Gene3D" id="1.25.10.10">
    <property type="entry name" value="Leucine-rich Repeat Variant"/>
    <property type="match status" value="1"/>
</dbReference>
<dbReference type="Proteomes" id="UP000001357">
    <property type="component" value="Unassembled WGS sequence"/>
</dbReference>
<dbReference type="GO" id="GO:0005829">
    <property type="term" value="C:cytosol"/>
    <property type="evidence" value="ECO:0000318"/>
    <property type="project" value="GO_Central"/>
</dbReference>
<protein>
    <recommendedName>
        <fullName evidence="4">Serine/threonine-protein phosphatase 4 regulatory subunit 4</fullName>
    </recommendedName>
</protein>
<proteinExistence type="predicted"/>
<dbReference type="PANTHER" id="PTHR21467:SF0">
    <property type="entry name" value="SERINE_THREONINE-PROTEIN PHOSPHATASE 4 REGULATORY SUBUNIT 4"/>
    <property type="match status" value="1"/>
</dbReference>
<name>A9USU8_MONBE</name>
<feature type="region of interest" description="Disordered" evidence="1">
    <location>
        <begin position="743"/>
        <end position="841"/>
    </location>
</feature>
<accession>A9USU8</accession>
<dbReference type="InterPro" id="IPR016024">
    <property type="entry name" value="ARM-type_fold"/>
</dbReference>
<keyword evidence="3" id="KW-1185">Reference proteome</keyword>
<dbReference type="InterPro" id="IPR011989">
    <property type="entry name" value="ARM-like"/>
</dbReference>
<dbReference type="STRING" id="81824.A9USU8"/>
<dbReference type="GO" id="GO:0019888">
    <property type="term" value="F:protein phosphatase regulator activity"/>
    <property type="evidence" value="ECO:0000318"/>
    <property type="project" value="GO_Central"/>
</dbReference>
<dbReference type="eggNOG" id="KOG0211">
    <property type="taxonomic scope" value="Eukaryota"/>
</dbReference>
<feature type="compositionally biased region" description="Acidic residues" evidence="1">
    <location>
        <begin position="743"/>
        <end position="753"/>
    </location>
</feature>
<dbReference type="RefSeq" id="XP_001743453.1">
    <property type="nucleotide sequence ID" value="XM_001743401.1"/>
</dbReference>
<dbReference type="EMBL" id="CH991544">
    <property type="protein sequence ID" value="EDQ92167.1"/>
    <property type="molecule type" value="Genomic_DNA"/>
</dbReference>
<evidence type="ECO:0000256" key="1">
    <source>
        <dbReference type="SAM" id="MobiDB-lite"/>
    </source>
</evidence>
<dbReference type="InParanoid" id="A9USU8"/>
<dbReference type="FunCoup" id="A9USU8">
    <property type="interactions" value="72"/>
</dbReference>
<organism evidence="2 3">
    <name type="scientific">Monosiga brevicollis</name>
    <name type="common">Choanoflagellate</name>
    <dbReference type="NCBI Taxonomy" id="81824"/>
    <lineage>
        <taxon>Eukaryota</taxon>
        <taxon>Choanoflagellata</taxon>
        <taxon>Craspedida</taxon>
        <taxon>Salpingoecidae</taxon>
        <taxon>Monosiga</taxon>
    </lineage>
</organism>
<feature type="compositionally biased region" description="Polar residues" evidence="1">
    <location>
        <begin position="774"/>
        <end position="787"/>
    </location>
</feature>
<dbReference type="GeneID" id="5888327"/>
<dbReference type="GO" id="GO:0008287">
    <property type="term" value="C:protein serine/threonine phosphatase complex"/>
    <property type="evidence" value="ECO:0000318"/>
    <property type="project" value="GO_Central"/>
</dbReference>
<evidence type="ECO:0000313" key="3">
    <source>
        <dbReference type="Proteomes" id="UP000001357"/>
    </source>
</evidence>
<dbReference type="KEGG" id="mbr:MONBRDRAFT_31281"/>
<dbReference type="PANTHER" id="PTHR21467">
    <property type="entry name" value="PROTEIN PHOSPHATASE 4 REGULATORY SUBUNIT 4 PPP4R4"/>
    <property type="match status" value="1"/>
</dbReference>